<dbReference type="Proteomes" id="UP000593567">
    <property type="component" value="Unassembled WGS sequence"/>
</dbReference>
<name>A0A7J7KCS2_BUGNE</name>
<evidence type="ECO:0000256" key="3">
    <source>
        <dbReference type="ARBA" id="ARBA00023128"/>
    </source>
</evidence>
<dbReference type="Gene3D" id="2.40.30.160">
    <property type="match status" value="1"/>
</dbReference>
<dbReference type="Gene3D" id="3.30.1360.120">
    <property type="entry name" value="Probable tRNA modification gtpase trme, domain 1"/>
    <property type="match status" value="1"/>
</dbReference>
<dbReference type="InterPro" id="IPR017703">
    <property type="entry name" value="YgfZ/GCV_T_CS"/>
</dbReference>
<evidence type="ECO:0000259" key="4">
    <source>
        <dbReference type="Pfam" id="PF25455"/>
    </source>
</evidence>
<dbReference type="GO" id="GO:0005759">
    <property type="term" value="C:mitochondrial matrix"/>
    <property type="evidence" value="ECO:0007669"/>
    <property type="project" value="TreeGrafter"/>
</dbReference>
<organism evidence="5 6">
    <name type="scientific">Bugula neritina</name>
    <name type="common">Brown bryozoan</name>
    <name type="synonym">Sertularia neritina</name>
    <dbReference type="NCBI Taxonomy" id="10212"/>
    <lineage>
        <taxon>Eukaryota</taxon>
        <taxon>Metazoa</taxon>
        <taxon>Spiralia</taxon>
        <taxon>Lophotrochozoa</taxon>
        <taxon>Bryozoa</taxon>
        <taxon>Gymnolaemata</taxon>
        <taxon>Cheilostomatida</taxon>
        <taxon>Flustrina</taxon>
        <taxon>Buguloidea</taxon>
        <taxon>Bugulidae</taxon>
        <taxon>Bugula</taxon>
    </lineage>
</organism>
<evidence type="ECO:0000256" key="1">
    <source>
        <dbReference type="ARBA" id="ARBA00004173"/>
    </source>
</evidence>
<comment type="subcellular location">
    <subcellularLocation>
        <location evidence="1">Mitochondrion</location>
    </subcellularLocation>
</comment>
<dbReference type="PANTHER" id="PTHR22602:SF0">
    <property type="entry name" value="TRANSFERASE CAF17, MITOCHONDRIAL-RELATED"/>
    <property type="match status" value="1"/>
</dbReference>
<feature type="domain" description="CAF17 C-terminal" evidence="4">
    <location>
        <begin position="299"/>
        <end position="377"/>
    </location>
</feature>
<dbReference type="AlphaFoldDB" id="A0A7J7KCS2"/>
<dbReference type="InterPro" id="IPR057460">
    <property type="entry name" value="CAF17_C"/>
</dbReference>
<proteinExistence type="predicted"/>
<dbReference type="OrthoDB" id="191995at2759"/>
<dbReference type="Pfam" id="PF25455">
    <property type="entry name" value="Beta-barrel_CAF17_C"/>
    <property type="match status" value="1"/>
</dbReference>
<dbReference type="GO" id="GO:0016226">
    <property type="term" value="P:iron-sulfur cluster assembly"/>
    <property type="evidence" value="ECO:0007669"/>
    <property type="project" value="TreeGrafter"/>
</dbReference>
<dbReference type="InterPro" id="IPR045179">
    <property type="entry name" value="YgfZ/GcvT"/>
</dbReference>
<dbReference type="EMBL" id="VXIV02000892">
    <property type="protein sequence ID" value="KAF6035336.1"/>
    <property type="molecule type" value="Genomic_DNA"/>
</dbReference>
<protein>
    <submittedName>
        <fullName evidence="5">IBA57</fullName>
    </submittedName>
</protein>
<evidence type="ECO:0000313" key="6">
    <source>
        <dbReference type="Proteomes" id="UP000593567"/>
    </source>
</evidence>
<reference evidence="5" key="1">
    <citation type="submission" date="2020-06" db="EMBL/GenBank/DDBJ databases">
        <title>Draft genome of Bugula neritina, a colonial animal packing powerful symbionts and potential medicines.</title>
        <authorList>
            <person name="Rayko M."/>
        </authorList>
    </citation>
    <scope>NUCLEOTIDE SEQUENCE [LARGE SCALE GENOMIC DNA]</scope>
    <source>
        <strain evidence="5">Kwan_BN1</strain>
    </source>
</reference>
<accession>A0A7J7KCS2</accession>
<dbReference type="NCBIfam" id="TIGR03317">
    <property type="entry name" value="ygfZ_signature"/>
    <property type="match status" value="1"/>
</dbReference>
<dbReference type="PANTHER" id="PTHR22602">
    <property type="entry name" value="TRANSFERASE CAF17, MITOCHONDRIAL-RELATED"/>
    <property type="match status" value="1"/>
</dbReference>
<gene>
    <name evidence="5" type="ORF">EB796_006351</name>
</gene>
<evidence type="ECO:0000313" key="5">
    <source>
        <dbReference type="EMBL" id="KAF6035336.1"/>
    </source>
</evidence>
<keyword evidence="3" id="KW-0496">Mitochondrion</keyword>
<keyword evidence="2" id="KW-0809">Transit peptide</keyword>
<keyword evidence="6" id="KW-1185">Reference proteome</keyword>
<comment type="caution">
    <text evidence="5">The sequence shown here is derived from an EMBL/GenBank/DDBJ whole genome shotgun (WGS) entry which is preliminary data.</text>
</comment>
<dbReference type="SUPFAM" id="SSF103025">
    <property type="entry name" value="Folate-binding domain"/>
    <property type="match status" value="1"/>
</dbReference>
<evidence type="ECO:0000256" key="2">
    <source>
        <dbReference type="ARBA" id="ARBA00022946"/>
    </source>
</evidence>
<dbReference type="InterPro" id="IPR027266">
    <property type="entry name" value="TrmE/GcvT-like"/>
</dbReference>
<sequence length="383" mass="42860">MKLLFQKDVHVLLGKGYCYDTLNVDMFKSMCKFQNLAHCRNYNANQNKNKRIPTNHSMLTNGNFISSKLKAEVKGRRFSSKSQTPLCPLQDFSVVRLASKSILRLSGVDNYSFLQGLITNDIDDLSQNSTSLYSQLLTIKGRVLCDFILYKDGDDILLESDVTQKELIAKALKKYKIRKKVQIHDVSDELLSYAVFGCQMEEPDVQGLGVAVHRDPRLNELGWRLLAPSSTMLNSVTDETVYHRHRYRLGVSEGPLEHLPEKSLPLECNLHLLNGVSFNKGCFIGQELTSRTHHTGVIRKRIMPVETTPDCPSNLVSADVKLCSTDKSVGTIRGMVGGCGVALLRVAEVLKPSATLYTTDSNGEKVDVKTRRPDWWPDGVGVI</sequence>